<name>A0A3B0WII9_9ZZZZ</name>
<gene>
    <name evidence="1" type="ORF">MNBD_CHLOROFLEXI01-2777</name>
</gene>
<proteinExistence type="predicted"/>
<protein>
    <submittedName>
        <fullName evidence="1">Uncharacterized protein</fullName>
    </submittedName>
</protein>
<reference evidence="1" key="1">
    <citation type="submission" date="2018-06" db="EMBL/GenBank/DDBJ databases">
        <authorList>
            <person name="Zhirakovskaya E."/>
        </authorList>
    </citation>
    <scope>NUCLEOTIDE SEQUENCE</scope>
</reference>
<sequence>MKKSSFSKHSQTDKAFLLNAKDKDIDFSDIPEISEEQLSRAVMRNKRGSLGYHGVNPISGLGVEASAGSRGTCSG</sequence>
<organism evidence="1">
    <name type="scientific">hydrothermal vent metagenome</name>
    <dbReference type="NCBI Taxonomy" id="652676"/>
    <lineage>
        <taxon>unclassified sequences</taxon>
        <taxon>metagenomes</taxon>
        <taxon>ecological metagenomes</taxon>
    </lineage>
</organism>
<dbReference type="AlphaFoldDB" id="A0A3B0WII9"/>
<evidence type="ECO:0000313" key="1">
    <source>
        <dbReference type="EMBL" id="VAW43374.1"/>
    </source>
</evidence>
<accession>A0A3B0WII9</accession>
<dbReference type="EMBL" id="UOEU01001072">
    <property type="protein sequence ID" value="VAW43374.1"/>
    <property type="molecule type" value="Genomic_DNA"/>
</dbReference>